<keyword evidence="1" id="KW-0175">Coiled coil</keyword>
<feature type="coiled-coil region" evidence="1">
    <location>
        <begin position="282"/>
        <end position="316"/>
    </location>
</feature>
<dbReference type="SUPFAM" id="SSF53474">
    <property type="entry name" value="alpha/beta-Hydrolases"/>
    <property type="match status" value="1"/>
</dbReference>
<dbReference type="GO" id="GO:0016020">
    <property type="term" value="C:membrane"/>
    <property type="evidence" value="ECO:0007669"/>
    <property type="project" value="TreeGrafter"/>
</dbReference>
<evidence type="ECO:0000259" key="2">
    <source>
        <dbReference type="Pfam" id="PF12697"/>
    </source>
</evidence>
<proteinExistence type="predicted"/>
<evidence type="ECO:0000256" key="1">
    <source>
        <dbReference type="SAM" id="Coils"/>
    </source>
</evidence>
<dbReference type="GO" id="GO:0046464">
    <property type="term" value="P:acylglycerol catabolic process"/>
    <property type="evidence" value="ECO:0007669"/>
    <property type="project" value="TreeGrafter"/>
</dbReference>
<dbReference type="InterPro" id="IPR029058">
    <property type="entry name" value="AB_hydrolase_fold"/>
</dbReference>
<dbReference type="InterPro" id="IPR000073">
    <property type="entry name" value="AB_hydrolase_1"/>
</dbReference>
<dbReference type="Proteomes" id="UP000522262">
    <property type="component" value="Unassembled WGS sequence"/>
</dbReference>
<dbReference type="GO" id="GO:0047372">
    <property type="term" value="F:monoacylglycerol lipase activity"/>
    <property type="evidence" value="ECO:0007669"/>
    <property type="project" value="TreeGrafter"/>
</dbReference>
<dbReference type="AlphaFoldDB" id="A0A8H5N893"/>
<gene>
    <name evidence="3" type="ORF">FMEXI_1554</name>
</gene>
<dbReference type="PANTHER" id="PTHR43798">
    <property type="entry name" value="MONOACYLGLYCEROL LIPASE"/>
    <property type="match status" value="1"/>
</dbReference>
<keyword evidence="3" id="KW-0378">Hydrolase</keyword>
<feature type="domain" description="AB hydrolase-1" evidence="2">
    <location>
        <begin position="25"/>
        <end position="128"/>
    </location>
</feature>
<reference evidence="3 4" key="1">
    <citation type="submission" date="2020-05" db="EMBL/GenBank/DDBJ databases">
        <title>Identification and distribution of gene clusters putatively required for synthesis of sphingolipid metabolism inhibitors in phylogenetically diverse species of the filamentous fungus Fusarium.</title>
        <authorList>
            <person name="Kim H.-S."/>
            <person name="Busman M."/>
            <person name="Brown D.W."/>
            <person name="Divon H."/>
            <person name="Uhlig S."/>
            <person name="Proctor R.H."/>
        </authorList>
    </citation>
    <scope>NUCLEOTIDE SEQUENCE [LARGE SCALE GENOMIC DNA]</scope>
    <source>
        <strain evidence="3 4">NRRL 53147</strain>
    </source>
</reference>
<evidence type="ECO:0000313" key="3">
    <source>
        <dbReference type="EMBL" id="KAF5555383.1"/>
    </source>
</evidence>
<dbReference type="Gene3D" id="3.40.50.1820">
    <property type="entry name" value="alpha/beta hydrolase"/>
    <property type="match status" value="1"/>
</dbReference>
<comment type="caution">
    <text evidence="3">The sequence shown here is derived from an EMBL/GenBank/DDBJ whole genome shotgun (WGS) entry which is preliminary data.</text>
</comment>
<evidence type="ECO:0000313" key="4">
    <source>
        <dbReference type="Proteomes" id="UP000522262"/>
    </source>
</evidence>
<name>A0A8H5N893_9HYPO</name>
<dbReference type="PANTHER" id="PTHR43798:SF5">
    <property type="entry name" value="MONOACYLGLYCEROL LIPASE ABHD6"/>
    <property type="match status" value="1"/>
</dbReference>
<protein>
    <submittedName>
        <fullName evidence="3">AB hydrolase superfamily yvaM</fullName>
    </submittedName>
</protein>
<dbReference type="EMBL" id="JAAOAM010000036">
    <property type="protein sequence ID" value="KAF5555383.1"/>
    <property type="molecule type" value="Genomic_DNA"/>
</dbReference>
<accession>A0A8H5N893</accession>
<dbReference type="InterPro" id="IPR050266">
    <property type="entry name" value="AB_hydrolase_sf"/>
</dbReference>
<sequence length="374" mass="41180">MSEVPIDEEKLLYFEERNQDQDESIIFLHGGGGSHIEWKLVAPQQSLSSHHLILVDLPMHSGSWDIGRPLALASAADEVCKVIQKHAHGGKAHVVGLSLGGFIALVLTSRHPEVVLSTFSTGAYPYRGMFKWFMEHPMAMSIANCIQNIPGVLEVSLRWQGIDYEEWLAETKKNPSPERGHSAERSKAMNKELSAFSMEDVKAVAYSGVRTCVIAGGKMDQIDPVRDMGVVLREGGQKKGVKNEAVVSSATAEPLSLAASIAGLISLADVIFRTTYKFARAAKDAKDEIQSLVDEINNLSSVLRRLEALTSDLEDEGVKKASESFKKSKFDGIARQLKWPFSSLETKELLAELSRHKKTISVALLPDSMRKIQL</sequence>
<dbReference type="Pfam" id="PF12697">
    <property type="entry name" value="Abhydrolase_6"/>
    <property type="match status" value="1"/>
</dbReference>
<organism evidence="3 4">
    <name type="scientific">Fusarium mexicanum</name>
    <dbReference type="NCBI Taxonomy" id="751941"/>
    <lineage>
        <taxon>Eukaryota</taxon>
        <taxon>Fungi</taxon>
        <taxon>Dikarya</taxon>
        <taxon>Ascomycota</taxon>
        <taxon>Pezizomycotina</taxon>
        <taxon>Sordariomycetes</taxon>
        <taxon>Hypocreomycetidae</taxon>
        <taxon>Hypocreales</taxon>
        <taxon>Nectriaceae</taxon>
        <taxon>Fusarium</taxon>
        <taxon>Fusarium fujikuroi species complex</taxon>
    </lineage>
</organism>
<keyword evidence="4" id="KW-1185">Reference proteome</keyword>